<feature type="transmembrane region" description="Helical" evidence="7">
    <location>
        <begin position="364"/>
        <end position="385"/>
    </location>
</feature>
<evidence type="ECO:0000256" key="5">
    <source>
        <dbReference type="ARBA" id="ARBA00023136"/>
    </source>
</evidence>
<name>A0A812AT22_ACAPH</name>
<feature type="transmembrane region" description="Helical" evidence="7">
    <location>
        <begin position="336"/>
        <end position="357"/>
    </location>
</feature>
<dbReference type="GO" id="GO:0043020">
    <property type="term" value="C:NADPH oxidase complex"/>
    <property type="evidence" value="ECO:0007669"/>
    <property type="project" value="TreeGrafter"/>
</dbReference>
<dbReference type="PANTHER" id="PTHR11972:SF153">
    <property type="entry name" value="SUPEROXIDE-GENERATING NADPH OXIDASE HEAVY CHAIN SUBUNIT A"/>
    <property type="match status" value="1"/>
</dbReference>
<evidence type="ECO:0000256" key="4">
    <source>
        <dbReference type="ARBA" id="ARBA00023002"/>
    </source>
</evidence>
<dbReference type="PROSITE" id="PS51384">
    <property type="entry name" value="FAD_FR"/>
    <property type="match status" value="1"/>
</dbReference>
<dbReference type="InterPro" id="IPR039261">
    <property type="entry name" value="FNR_nucleotide-bd"/>
</dbReference>
<dbReference type="CDD" id="cd06186">
    <property type="entry name" value="NOX_Duox_like_FAD_NADP"/>
    <property type="match status" value="1"/>
</dbReference>
<dbReference type="EC" id="1.-.-.-" evidence="9"/>
<gene>
    <name evidence="9" type="ORF">SPHA_4529</name>
</gene>
<dbReference type="Pfam" id="PF08022">
    <property type="entry name" value="FAD_binding_8"/>
    <property type="match status" value="1"/>
</dbReference>
<comment type="catalytic activity">
    <reaction evidence="6">
        <text>NADPH + 2 O2 = 2 superoxide + NADP(+) + H(+)</text>
        <dbReference type="Rhea" id="RHEA:63180"/>
        <dbReference type="ChEBI" id="CHEBI:15378"/>
        <dbReference type="ChEBI" id="CHEBI:15379"/>
        <dbReference type="ChEBI" id="CHEBI:18421"/>
        <dbReference type="ChEBI" id="CHEBI:57783"/>
        <dbReference type="ChEBI" id="CHEBI:58349"/>
    </reaction>
</comment>
<organism evidence="9 10">
    <name type="scientific">Acanthosepion pharaonis</name>
    <name type="common">Pharaoh cuttlefish</name>
    <name type="synonym">Sepia pharaonis</name>
    <dbReference type="NCBI Taxonomy" id="158019"/>
    <lineage>
        <taxon>Eukaryota</taxon>
        <taxon>Metazoa</taxon>
        <taxon>Spiralia</taxon>
        <taxon>Lophotrochozoa</taxon>
        <taxon>Mollusca</taxon>
        <taxon>Cephalopoda</taxon>
        <taxon>Coleoidea</taxon>
        <taxon>Decapodiformes</taxon>
        <taxon>Sepiida</taxon>
        <taxon>Sepiina</taxon>
        <taxon>Sepiidae</taxon>
        <taxon>Acanthosepion</taxon>
    </lineage>
</organism>
<feature type="transmembrane region" description="Helical" evidence="7">
    <location>
        <begin position="405"/>
        <end position="423"/>
    </location>
</feature>
<feature type="transmembrane region" description="Helical" evidence="7">
    <location>
        <begin position="101"/>
        <end position="123"/>
    </location>
</feature>
<feature type="transmembrane region" description="Helical" evidence="7">
    <location>
        <begin position="135"/>
        <end position="155"/>
    </location>
</feature>
<dbReference type="PRINTS" id="PR00466">
    <property type="entry name" value="GP91PHOX"/>
</dbReference>
<dbReference type="PANTHER" id="PTHR11972">
    <property type="entry name" value="NADPH OXIDASE"/>
    <property type="match status" value="1"/>
</dbReference>
<comment type="subcellular location">
    <subcellularLocation>
        <location evidence="1">Membrane</location>
        <topology evidence="1">Multi-pass membrane protein</topology>
    </subcellularLocation>
</comment>
<dbReference type="GO" id="GO:0016175">
    <property type="term" value="F:superoxide-generating NAD(P)H oxidase activity"/>
    <property type="evidence" value="ECO:0007669"/>
    <property type="project" value="TreeGrafter"/>
</dbReference>
<dbReference type="GO" id="GO:0006952">
    <property type="term" value="P:defense response"/>
    <property type="evidence" value="ECO:0007669"/>
    <property type="project" value="TreeGrafter"/>
</dbReference>
<dbReference type="InterPro" id="IPR000778">
    <property type="entry name" value="Cyt_b245_heavy_chain"/>
</dbReference>
<evidence type="ECO:0000256" key="7">
    <source>
        <dbReference type="SAM" id="Phobius"/>
    </source>
</evidence>
<dbReference type="InterPro" id="IPR017938">
    <property type="entry name" value="Riboflavin_synthase-like_b-brl"/>
</dbReference>
<evidence type="ECO:0000313" key="10">
    <source>
        <dbReference type="Proteomes" id="UP000597762"/>
    </source>
</evidence>
<evidence type="ECO:0000256" key="2">
    <source>
        <dbReference type="ARBA" id="ARBA00022692"/>
    </source>
</evidence>
<dbReference type="Pfam" id="PF01794">
    <property type="entry name" value="Ferric_reduct"/>
    <property type="match status" value="1"/>
</dbReference>
<dbReference type="InterPro" id="IPR013130">
    <property type="entry name" value="Fe3_Rdtase_TM_dom"/>
</dbReference>
<evidence type="ECO:0000256" key="6">
    <source>
        <dbReference type="ARBA" id="ARBA00049908"/>
    </source>
</evidence>
<dbReference type="InterPro" id="IPR050369">
    <property type="entry name" value="RBOH/FRE"/>
</dbReference>
<dbReference type="Gene3D" id="3.40.50.80">
    <property type="entry name" value="Nucleotide-binding domain of ferredoxin-NADP reductase (FNR) module"/>
    <property type="match status" value="1"/>
</dbReference>
<dbReference type="SUPFAM" id="SSF63380">
    <property type="entry name" value="Riboflavin synthase domain-like"/>
    <property type="match status" value="1"/>
</dbReference>
<comment type="caution">
    <text evidence="9">The sequence shown here is derived from an EMBL/GenBank/DDBJ whole genome shotgun (WGS) entry which is preliminary data.</text>
</comment>
<protein>
    <submittedName>
        <fullName evidence="9">NOX2</fullName>
        <ecNumber evidence="9">1.-.-.-</ecNumber>
    </submittedName>
</protein>
<dbReference type="Proteomes" id="UP000597762">
    <property type="component" value="Unassembled WGS sequence"/>
</dbReference>
<dbReference type="AlphaFoldDB" id="A0A812AT22"/>
<feature type="transmembrane region" description="Helical" evidence="7">
    <location>
        <begin position="280"/>
        <end position="301"/>
    </location>
</feature>
<dbReference type="Gene3D" id="2.40.30.10">
    <property type="entry name" value="Translation factors"/>
    <property type="match status" value="1"/>
</dbReference>
<evidence type="ECO:0000256" key="3">
    <source>
        <dbReference type="ARBA" id="ARBA00022989"/>
    </source>
</evidence>
<dbReference type="SUPFAM" id="SSF52343">
    <property type="entry name" value="Ferredoxin reductase-like, C-terminal NADP-linked domain"/>
    <property type="match status" value="1"/>
</dbReference>
<keyword evidence="10" id="KW-1185">Reference proteome</keyword>
<dbReference type="InterPro" id="IPR013112">
    <property type="entry name" value="FAD-bd_8"/>
</dbReference>
<keyword evidence="2 7" id="KW-0812">Transmembrane</keyword>
<proteinExistence type="predicted"/>
<feature type="domain" description="FAD-binding FR-type" evidence="8">
    <location>
        <begin position="451"/>
        <end position="566"/>
    </location>
</feature>
<accession>A0A812AT22</accession>
<dbReference type="InterPro" id="IPR017927">
    <property type="entry name" value="FAD-bd_FR_type"/>
</dbReference>
<feature type="transmembrane region" description="Helical" evidence="7">
    <location>
        <begin position="199"/>
        <end position="219"/>
    </location>
</feature>
<evidence type="ECO:0000313" key="9">
    <source>
        <dbReference type="EMBL" id="CAE1155717.1"/>
    </source>
</evidence>
<dbReference type="EMBL" id="CAHIKZ030000144">
    <property type="protein sequence ID" value="CAE1155717.1"/>
    <property type="molecule type" value="Genomic_DNA"/>
</dbReference>
<evidence type="ECO:0000256" key="1">
    <source>
        <dbReference type="ARBA" id="ARBA00004141"/>
    </source>
</evidence>
<dbReference type="OrthoDB" id="167398at2759"/>
<feature type="transmembrane region" description="Helical" evidence="7">
    <location>
        <begin position="430"/>
        <end position="453"/>
    </location>
</feature>
<keyword evidence="3 7" id="KW-1133">Transmembrane helix</keyword>
<keyword evidence="5 7" id="KW-0472">Membrane</keyword>
<feature type="transmembrane region" description="Helical" evidence="7">
    <location>
        <begin position="308"/>
        <end position="330"/>
    </location>
</feature>
<sequence length="593" mass="67407">MLPICRNLLSFFRGTFRCRFIRRSLDKNIMFHKYFAYMICLQTAIHTGAHCFNLEWFVQAHDSSDSELRDFLYALSQLPITENGTYINPVRNANANPVIELFKLLAGSSGAVITLCLILMVTSATDLIRRSYFEVFWFTHHLFVIFFIGLIVHGLQGVVRHQTNVNEHDPDLCYEKFEKWGKDPDCLVYPSFGGTPAKAWKWVALPLFLYVIECLIRLYRRYQKVFITKYDFGPYLLIPLSPFLYPPALSSYLYPPFPIFLTLSHLPCLLISISHSLSPYLYPPFPVSLSISPLPCLLIYIPPSLSRYLYPPFHVSLSISPLPCLLIYIPPSLSPYLYPSFPVSLSLSLLPCLLICIPPSLSPYLYPSFSVSLSVSLLPCLLIYIPPSLSHYLYPSRPVANIVNWVKFTFLPSLFTTLSPSLLISPHHSLFISSLLPLSLYLIPIRLSLFLFFSPHRYISILPSLAFVVKHPCNTIQLQLKRAGGFKIEPGQYVFLQCPRISRLEWHPFTLTSAPGDDYISVHIRRVGEWTNALAKACFVDDNITPTPRQLPIMAVDGPFGTATEDVFTYKVDVFIGTGIGVTPFASVLKYIK</sequence>
<keyword evidence="4 9" id="KW-0560">Oxidoreductase</keyword>
<reference evidence="9" key="1">
    <citation type="submission" date="2021-01" db="EMBL/GenBank/DDBJ databases">
        <authorList>
            <person name="Li R."/>
            <person name="Bekaert M."/>
        </authorList>
    </citation>
    <scope>NUCLEOTIDE SEQUENCE</scope>
    <source>
        <strain evidence="9">Farmed</strain>
    </source>
</reference>
<evidence type="ECO:0000259" key="8">
    <source>
        <dbReference type="PROSITE" id="PS51384"/>
    </source>
</evidence>
<dbReference type="GO" id="GO:0042554">
    <property type="term" value="P:superoxide anion generation"/>
    <property type="evidence" value="ECO:0007669"/>
    <property type="project" value="TreeGrafter"/>
</dbReference>